<proteinExistence type="predicted"/>
<accession>X1F086</accession>
<reference evidence="1" key="1">
    <citation type="journal article" date="2014" name="Front. Microbiol.">
        <title>High frequency of phylogenetically diverse reductive dehalogenase-homologous genes in deep subseafloor sedimentary metagenomes.</title>
        <authorList>
            <person name="Kawai M."/>
            <person name="Futagami T."/>
            <person name="Toyoda A."/>
            <person name="Takaki Y."/>
            <person name="Nishi S."/>
            <person name="Hori S."/>
            <person name="Arai W."/>
            <person name="Tsubouchi T."/>
            <person name="Morono Y."/>
            <person name="Uchiyama I."/>
            <person name="Ito T."/>
            <person name="Fujiyama A."/>
            <person name="Inagaki F."/>
            <person name="Takami H."/>
        </authorList>
    </citation>
    <scope>NUCLEOTIDE SEQUENCE</scope>
    <source>
        <strain evidence="1">Expedition CK06-06</strain>
    </source>
</reference>
<dbReference type="Gene3D" id="3.40.50.1820">
    <property type="entry name" value="alpha/beta hydrolase"/>
    <property type="match status" value="1"/>
</dbReference>
<dbReference type="EMBL" id="BARU01012202">
    <property type="protein sequence ID" value="GAH38312.1"/>
    <property type="molecule type" value="Genomic_DNA"/>
</dbReference>
<gene>
    <name evidence="1" type="ORF">S03H2_22610</name>
</gene>
<organism evidence="1">
    <name type="scientific">marine sediment metagenome</name>
    <dbReference type="NCBI Taxonomy" id="412755"/>
    <lineage>
        <taxon>unclassified sequences</taxon>
        <taxon>metagenomes</taxon>
        <taxon>ecological metagenomes</taxon>
    </lineage>
</organism>
<dbReference type="AlphaFoldDB" id="X1F086"/>
<comment type="caution">
    <text evidence="1">The sequence shown here is derived from an EMBL/GenBank/DDBJ whole genome shotgun (WGS) entry which is preliminary data.</text>
</comment>
<name>X1F086_9ZZZZ</name>
<evidence type="ECO:0008006" key="2">
    <source>
        <dbReference type="Google" id="ProtNLM"/>
    </source>
</evidence>
<evidence type="ECO:0000313" key="1">
    <source>
        <dbReference type="EMBL" id="GAH38312.1"/>
    </source>
</evidence>
<dbReference type="InterPro" id="IPR029058">
    <property type="entry name" value="AB_hydrolase_fold"/>
</dbReference>
<dbReference type="SUPFAM" id="SSF53474">
    <property type="entry name" value="alpha/beta-Hydrolases"/>
    <property type="match status" value="1"/>
</dbReference>
<protein>
    <recommendedName>
        <fullName evidence="2">AB hydrolase-1 domain-containing protein</fullName>
    </recommendedName>
</protein>
<sequence length="56" mass="6451">MLIAASNDKLSPKLVMDELNEKLPNSRIKFIDKAGHHLFLEYAPQVNKLILEFLNE</sequence>